<comment type="caution">
    <text evidence="1">The sequence shown here is derived from an EMBL/GenBank/DDBJ whole genome shotgun (WGS) entry which is preliminary data.</text>
</comment>
<gene>
    <name evidence="1" type="ORF">GGQ01_002370</name>
</gene>
<sequence length="43" mass="4816">MGPAYARLPTETVREAINARVRRVGDVWEYDGEIELNLFGHGG</sequence>
<evidence type="ECO:0000313" key="1">
    <source>
        <dbReference type="EMBL" id="MCS4037290.1"/>
    </source>
</evidence>
<organism evidence="1 2">
    <name type="scientific">Salinibacter ruber</name>
    <dbReference type="NCBI Taxonomy" id="146919"/>
    <lineage>
        <taxon>Bacteria</taxon>
        <taxon>Pseudomonadati</taxon>
        <taxon>Rhodothermota</taxon>
        <taxon>Rhodothermia</taxon>
        <taxon>Rhodothermales</taxon>
        <taxon>Salinibacteraceae</taxon>
        <taxon>Salinibacter</taxon>
    </lineage>
</organism>
<protein>
    <submittedName>
        <fullName evidence="1">Uncharacterized protein</fullName>
    </submittedName>
</protein>
<dbReference type="AlphaFoldDB" id="A0A9X2UMB9"/>
<proteinExistence type="predicted"/>
<accession>A0A9X2UMB9</accession>
<dbReference type="Proteomes" id="UP001155040">
    <property type="component" value="Unassembled WGS sequence"/>
</dbReference>
<dbReference type="RefSeq" id="WP_259069313.1">
    <property type="nucleotide sequence ID" value="NZ_JACIFG010000004.1"/>
</dbReference>
<name>A0A9X2UMB9_9BACT</name>
<reference evidence="1" key="1">
    <citation type="submission" date="2022-08" db="EMBL/GenBank/DDBJ databases">
        <title>Genomic Encyclopedia of Type Strains, Phase V (KMG-V): Genome sequencing to study the core and pangenomes of soil and plant-associated prokaryotes.</title>
        <authorList>
            <person name="Whitman W."/>
        </authorList>
    </citation>
    <scope>NUCLEOTIDE SEQUENCE</scope>
    <source>
        <strain evidence="1">SP3012</strain>
    </source>
</reference>
<evidence type="ECO:0000313" key="2">
    <source>
        <dbReference type="Proteomes" id="UP001155040"/>
    </source>
</evidence>
<dbReference type="EMBL" id="JANUBF010000016">
    <property type="protein sequence ID" value="MCS4037290.1"/>
    <property type="molecule type" value="Genomic_DNA"/>
</dbReference>